<dbReference type="RefSeq" id="XP_017769840.1">
    <property type="nucleotide sequence ID" value="XM_017914351.1"/>
</dbReference>
<evidence type="ECO:0000256" key="1">
    <source>
        <dbReference type="RuleBase" id="RU362114"/>
    </source>
</evidence>
<evidence type="ECO:0000256" key="2">
    <source>
        <dbReference type="SAM" id="MobiDB-lite"/>
    </source>
</evidence>
<organism evidence="4 5">
    <name type="scientific">Nicrophorus vespilloides</name>
    <name type="common">Boreal carrion beetle</name>
    <dbReference type="NCBI Taxonomy" id="110193"/>
    <lineage>
        <taxon>Eukaryota</taxon>
        <taxon>Metazoa</taxon>
        <taxon>Ecdysozoa</taxon>
        <taxon>Arthropoda</taxon>
        <taxon>Hexapoda</taxon>
        <taxon>Insecta</taxon>
        <taxon>Pterygota</taxon>
        <taxon>Neoptera</taxon>
        <taxon>Endopterygota</taxon>
        <taxon>Coleoptera</taxon>
        <taxon>Polyphaga</taxon>
        <taxon>Staphyliniformia</taxon>
        <taxon>Silphidae</taxon>
        <taxon>Nicrophorinae</taxon>
        <taxon>Nicrophorus</taxon>
    </lineage>
</organism>
<dbReference type="InterPro" id="IPR051712">
    <property type="entry name" value="ARTD-AVP"/>
</dbReference>
<dbReference type="Pfam" id="PF00644">
    <property type="entry name" value="PARP"/>
    <property type="match status" value="1"/>
</dbReference>
<keyword evidence="4" id="KW-1185">Reference proteome</keyword>
<dbReference type="PROSITE" id="PS51059">
    <property type="entry name" value="PARP_CATALYTIC"/>
    <property type="match status" value="1"/>
</dbReference>
<feature type="domain" description="PARP catalytic" evidence="3">
    <location>
        <begin position="90"/>
        <end position="280"/>
    </location>
</feature>
<dbReference type="SUPFAM" id="SSF56399">
    <property type="entry name" value="ADP-ribosylation"/>
    <property type="match status" value="1"/>
</dbReference>
<feature type="region of interest" description="Disordered" evidence="2">
    <location>
        <begin position="1"/>
        <end position="31"/>
    </location>
</feature>
<keyword evidence="1" id="KW-0520">NAD</keyword>
<dbReference type="Proteomes" id="UP000695000">
    <property type="component" value="Unplaced"/>
</dbReference>
<keyword evidence="1" id="KW-0328">Glycosyltransferase</keyword>
<accession>A0ABM1M5J0</accession>
<dbReference type="GeneID" id="108557709"/>
<evidence type="ECO:0000313" key="5">
    <source>
        <dbReference type="RefSeq" id="XP_017769840.1"/>
    </source>
</evidence>
<dbReference type="PANTHER" id="PTHR45740:SF2">
    <property type="entry name" value="POLY [ADP-RIBOSE] POLYMERASE"/>
    <property type="match status" value="1"/>
</dbReference>
<sequence length="280" mass="33086">MGGLFSSDNRSSNNEGTVTHPNLPVTYPREPRPQVWPEYNSPEYLKRVYLAGVQPRNVSNIRRNQTAPPKPPNIKIVQYNPSLIEDLHLSLTDMDFRYSNRNIYELEQWDPKYFEIKSQIENVKHHRNCVLQFSWLELHRVYKVNNPYLKMLYELKKKEQLRTMKNTRELNLYHGTARKNVDSICEKNFDYRLCKRGRFGKGVSFSKQITYSLSYCKQKDDLKCIILCKVLFSKANVGDGNTIYPDYNCDTTIRDNGAVTVKYDDDVFYPEYIILFKTYK</sequence>
<dbReference type="PANTHER" id="PTHR45740">
    <property type="entry name" value="POLY [ADP-RIBOSE] POLYMERASE"/>
    <property type="match status" value="1"/>
</dbReference>
<dbReference type="InterPro" id="IPR012317">
    <property type="entry name" value="Poly(ADP-ribose)pol_cat_dom"/>
</dbReference>
<reference evidence="5" key="1">
    <citation type="submission" date="2025-08" db="UniProtKB">
        <authorList>
            <consortium name="RefSeq"/>
        </authorList>
    </citation>
    <scope>IDENTIFICATION</scope>
    <source>
        <tissue evidence="5">Whole Larva</tissue>
    </source>
</reference>
<gene>
    <name evidence="5" type="primary">LOC108557709</name>
</gene>
<protein>
    <recommendedName>
        <fullName evidence="1">Poly [ADP-ribose] polymerase</fullName>
        <shortName evidence="1">PARP</shortName>
        <ecNumber evidence="1">2.4.2.-</ecNumber>
    </recommendedName>
</protein>
<proteinExistence type="predicted"/>
<dbReference type="EC" id="2.4.2.-" evidence="1"/>
<feature type="compositionally biased region" description="Polar residues" evidence="2">
    <location>
        <begin position="1"/>
        <end position="20"/>
    </location>
</feature>
<name>A0ABM1M5J0_NICVS</name>
<evidence type="ECO:0000259" key="3">
    <source>
        <dbReference type="PROSITE" id="PS51059"/>
    </source>
</evidence>
<keyword evidence="1" id="KW-0808">Transferase</keyword>
<dbReference type="Gene3D" id="3.90.228.10">
    <property type="match status" value="1"/>
</dbReference>
<evidence type="ECO:0000313" key="4">
    <source>
        <dbReference type="Proteomes" id="UP000695000"/>
    </source>
</evidence>